<dbReference type="PANTHER" id="PTHR24171">
    <property type="entry name" value="ANKYRIN REPEAT DOMAIN-CONTAINING PROTEIN 39-RELATED"/>
    <property type="match status" value="1"/>
</dbReference>
<dbReference type="PROSITE" id="PS50088">
    <property type="entry name" value="ANK_REPEAT"/>
    <property type="match status" value="1"/>
</dbReference>
<dbReference type="PROSITE" id="PS50297">
    <property type="entry name" value="ANK_REP_REGION"/>
    <property type="match status" value="1"/>
</dbReference>
<keyword evidence="2 3" id="KW-0040">ANK repeat</keyword>
<evidence type="ECO:0000313" key="5">
    <source>
        <dbReference type="Proteomes" id="UP001461498"/>
    </source>
</evidence>
<evidence type="ECO:0000256" key="1">
    <source>
        <dbReference type="ARBA" id="ARBA00022737"/>
    </source>
</evidence>
<dbReference type="SUPFAM" id="SSF48403">
    <property type="entry name" value="Ankyrin repeat"/>
    <property type="match status" value="1"/>
</dbReference>
<dbReference type="AlphaFoldDB" id="A0AAW1DA39"/>
<proteinExistence type="predicted"/>
<accession>A0AAW1DA39</accession>
<dbReference type="Pfam" id="PF13857">
    <property type="entry name" value="Ank_5"/>
    <property type="match status" value="1"/>
</dbReference>
<dbReference type="EMBL" id="JAPXFL010000004">
    <property type="protein sequence ID" value="KAK9507566.1"/>
    <property type="molecule type" value="Genomic_DNA"/>
</dbReference>
<sequence>MAVLGAHSRPQLQAIATLIYFGANLNEKDLKGDTSLHKAALTGYTPVINLLVKNDANLFEKNMWNETPLDVAKLHKNVGATVLLEDLEDEQIYQEFTLLNWSSSTVL</sequence>
<comment type="caution">
    <text evidence="4">The sequence shown here is derived from an EMBL/GenBank/DDBJ whole genome shotgun (WGS) entry which is preliminary data.</text>
</comment>
<evidence type="ECO:0000313" key="4">
    <source>
        <dbReference type="EMBL" id="KAK9507566.1"/>
    </source>
</evidence>
<protein>
    <submittedName>
        <fullName evidence="4">Uncharacterized protein</fullName>
    </submittedName>
</protein>
<dbReference type="Gene3D" id="1.25.40.20">
    <property type="entry name" value="Ankyrin repeat-containing domain"/>
    <property type="match status" value="1"/>
</dbReference>
<evidence type="ECO:0000256" key="3">
    <source>
        <dbReference type="PROSITE-ProRule" id="PRU00023"/>
    </source>
</evidence>
<dbReference type="Proteomes" id="UP001461498">
    <property type="component" value="Unassembled WGS sequence"/>
</dbReference>
<dbReference type="InterPro" id="IPR036770">
    <property type="entry name" value="Ankyrin_rpt-contain_sf"/>
</dbReference>
<keyword evidence="1" id="KW-0677">Repeat</keyword>
<keyword evidence="5" id="KW-1185">Reference proteome</keyword>
<name>A0AAW1DA39_9HEMI</name>
<reference evidence="4 5" key="1">
    <citation type="submission" date="2022-12" db="EMBL/GenBank/DDBJ databases">
        <title>Chromosome-level genome assembly of true bugs.</title>
        <authorList>
            <person name="Ma L."/>
            <person name="Li H."/>
        </authorList>
    </citation>
    <scope>NUCLEOTIDE SEQUENCE [LARGE SCALE GENOMIC DNA]</scope>
    <source>
        <strain evidence="4">Lab_2022b</strain>
    </source>
</reference>
<evidence type="ECO:0000256" key="2">
    <source>
        <dbReference type="ARBA" id="ARBA00023043"/>
    </source>
</evidence>
<feature type="repeat" description="ANK" evidence="3">
    <location>
        <begin position="31"/>
        <end position="63"/>
    </location>
</feature>
<dbReference type="InterPro" id="IPR002110">
    <property type="entry name" value="Ankyrin_rpt"/>
</dbReference>
<gene>
    <name evidence="4" type="ORF">O3M35_007393</name>
</gene>
<organism evidence="4 5">
    <name type="scientific">Rhynocoris fuscipes</name>
    <dbReference type="NCBI Taxonomy" id="488301"/>
    <lineage>
        <taxon>Eukaryota</taxon>
        <taxon>Metazoa</taxon>
        <taxon>Ecdysozoa</taxon>
        <taxon>Arthropoda</taxon>
        <taxon>Hexapoda</taxon>
        <taxon>Insecta</taxon>
        <taxon>Pterygota</taxon>
        <taxon>Neoptera</taxon>
        <taxon>Paraneoptera</taxon>
        <taxon>Hemiptera</taxon>
        <taxon>Heteroptera</taxon>
        <taxon>Panheteroptera</taxon>
        <taxon>Cimicomorpha</taxon>
        <taxon>Reduviidae</taxon>
        <taxon>Harpactorinae</taxon>
        <taxon>Harpactorini</taxon>
        <taxon>Rhynocoris</taxon>
    </lineage>
</organism>